<dbReference type="Proteomes" id="UP000325902">
    <property type="component" value="Unassembled WGS sequence"/>
</dbReference>
<protein>
    <submittedName>
        <fullName evidence="2">Beta-apo-4'-carotenal oxygenase</fullName>
    </submittedName>
</protein>
<keyword evidence="3" id="KW-1185">Reference proteome</keyword>
<accession>A0A5N5CUT9</accession>
<dbReference type="Pfam" id="PF00171">
    <property type="entry name" value="Aldedh"/>
    <property type="match status" value="1"/>
</dbReference>
<dbReference type="InterPro" id="IPR016161">
    <property type="entry name" value="Ald_DH/histidinol_DH"/>
</dbReference>
<feature type="domain" description="Aldehyde dehydrogenase" evidence="1">
    <location>
        <begin position="52"/>
        <end position="231"/>
    </location>
</feature>
<comment type="caution">
    <text evidence="2">The sequence shown here is derived from an EMBL/GenBank/DDBJ whole genome shotgun (WGS) entry which is preliminary data.</text>
</comment>
<reference evidence="2 3" key="1">
    <citation type="journal article" date="2019" name="Sci. Rep.">
        <title>A multi-omics analysis of the grapevine pathogen Lasiodiplodia theobromae reveals that temperature affects the expression of virulence- and pathogenicity-related genes.</title>
        <authorList>
            <person name="Felix C."/>
            <person name="Meneses R."/>
            <person name="Goncalves M.F.M."/>
            <person name="Tilleman L."/>
            <person name="Duarte A.S."/>
            <person name="Jorrin-Novo J.V."/>
            <person name="Van de Peer Y."/>
            <person name="Deforce D."/>
            <person name="Van Nieuwerburgh F."/>
            <person name="Esteves A.C."/>
            <person name="Alves A."/>
        </authorList>
    </citation>
    <scope>NUCLEOTIDE SEQUENCE [LARGE SCALE GENOMIC DNA]</scope>
    <source>
        <strain evidence="2 3">LA-SOL3</strain>
    </source>
</reference>
<organism evidence="2 3">
    <name type="scientific">Lasiodiplodia theobromae</name>
    <dbReference type="NCBI Taxonomy" id="45133"/>
    <lineage>
        <taxon>Eukaryota</taxon>
        <taxon>Fungi</taxon>
        <taxon>Dikarya</taxon>
        <taxon>Ascomycota</taxon>
        <taxon>Pezizomycotina</taxon>
        <taxon>Dothideomycetes</taxon>
        <taxon>Dothideomycetes incertae sedis</taxon>
        <taxon>Botryosphaeriales</taxon>
        <taxon>Botryosphaeriaceae</taxon>
        <taxon>Lasiodiplodia</taxon>
    </lineage>
</organism>
<dbReference type="InterPro" id="IPR015590">
    <property type="entry name" value="Aldehyde_DH_dom"/>
</dbReference>
<dbReference type="InterPro" id="IPR016163">
    <property type="entry name" value="Ald_DH_C"/>
</dbReference>
<dbReference type="EMBL" id="VCHE01000228">
    <property type="protein sequence ID" value="KAB2569091.1"/>
    <property type="molecule type" value="Genomic_DNA"/>
</dbReference>
<proteinExistence type="predicted"/>
<dbReference type="GO" id="GO:0016620">
    <property type="term" value="F:oxidoreductase activity, acting on the aldehyde or oxo group of donors, NAD or NADP as acceptor"/>
    <property type="evidence" value="ECO:0007669"/>
    <property type="project" value="InterPro"/>
</dbReference>
<evidence type="ECO:0000313" key="3">
    <source>
        <dbReference type="Proteomes" id="UP000325902"/>
    </source>
</evidence>
<gene>
    <name evidence="2" type="primary">ylo-1_0</name>
    <name evidence="2" type="ORF">DBV05_g12241</name>
</gene>
<evidence type="ECO:0000313" key="2">
    <source>
        <dbReference type="EMBL" id="KAB2569091.1"/>
    </source>
</evidence>
<dbReference type="OrthoDB" id="5840532at2759"/>
<evidence type="ECO:0000259" key="1">
    <source>
        <dbReference type="Pfam" id="PF00171"/>
    </source>
</evidence>
<sequence>MAPTDVWKTVQASWVEGRLENVIERKKQLAALHGNLTRLQKKDGLDSKFGALKELDFIISVVAELHNSLDIHATQNTEKSLAVGNKATTLLRPLGVALIIGSEAAPLSSCLLPFAAALAAGCPTVVAAPGSNKQAVSYLREILGSGIDGEACVVTVIDGQDDEIVWTRLHFDVASIPDSDPESTVAKALRQANPFIRILQPLPGHRIAVVDRSAANLDQIAAQLSRAATSHRTSIPKIMLVDEFTTQALEASLSSFASRSEAKSSFVEILSGVGAAKDSSSFALKLTGNEFGEAIELLFIPTTSMEDSISLVEKM</sequence>
<dbReference type="Gene3D" id="3.40.309.10">
    <property type="entry name" value="Aldehyde Dehydrogenase, Chain A, domain 2"/>
    <property type="match status" value="1"/>
</dbReference>
<dbReference type="InterPro" id="IPR016162">
    <property type="entry name" value="Ald_DH_N"/>
</dbReference>
<dbReference type="Gene3D" id="3.40.605.10">
    <property type="entry name" value="Aldehyde Dehydrogenase, Chain A, domain 1"/>
    <property type="match status" value="1"/>
</dbReference>
<dbReference type="AlphaFoldDB" id="A0A5N5CUT9"/>
<name>A0A5N5CUT9_9PEZI</name>
<dbReference type="SUPFAM" id="SSF53720">
    <property type="entry name" value="ALDH-like"/>
    <property type="match status" value="1"/>
</dbReference>